<evidence type="ECO:0000313" key="1">
    <source>
        <dbReference type="EMBL" id="CAR82258.1"/>
    </source>
</evidence>
<protein>
    <submittedName>
        <fullName evidence="1">Uncharacterized protein Cc8L18.2</fullName>
    </submittedName>
</protein>
<gene>
    <name evidence="1" type="primary">Cc8L18.2</name>
</gene>
<dbReference type="EMBL" id="FM212914">
    <property type="protein sequence ID" value="CAR82258.1"/>
    <property type="molecule type" value="Genomic_DNA"/>
</dbReference>
<accession>B9W4M3</accession>
<dbReference type="PANTHER" id="PTHR46601:SF1">
    <property type="entry name" value="ADF-H DOMAIN-CONTAINING PROTEIN"/>
    <property type="match status" value="1"/>
</dbReference>
<reference evidence="1" key="1">
    <citation type="journal article" date="2009" name="Science">
        <title>Polydnaviruses of Braconid Wasps Derive from an Ancestral Nudivirus.</title>
        <authorList>
            <person name="Bezier A."/>
            <person name="Annaheim M."/>
            <person name="Herbiniere J."/>
            <person name="Wetterwald C."/>
            <person name="Gyapay G."/>
            <person name="Bernard-Samain S."/>
            <person name="Wincker P."/>
            <person name="Roditi I."/>
            <person name="Heller M."/>
            <person name="Belgahzi M."/>
            <person name="Pfister-Wilhem R."/>
            <person name="Periquet G."/>
            <person name="Dupuy C."/>
            <person name="Huguet E."/>
            <person name="Volkoff A.N."/>
            <person name="Lanzrein B."/>
            <person name="Drezen J.M."/>
        </authorList>
    </citation>
    <scope>NUCLEOTIDE SEQUENCE</scope>
</reference>
<dbReference type="PANTHER" id="PTHR46601">
    <property type="entry name" value="ULP_PROTEASE DOMAIN-CONTAINING PROTEIN"/>
    <property type="match status" value="1"/>
</dbReference>
<organism evidence="1">
    <name type="scientific">Cotesia congregata</name>
    <name type="common">Parasitoid wasp</name>
    <name type="synonym">Apanteles congregatus</name>
    <dbReference type="NCBI Taxonomy" id="51543"/>
    <lineage>
        <taxon>Eukaryota</taxon>
        <taxon>Metazoa</taxon>
        <taxon>Ecdysozoa</taxon>
        <taxon>Arthropoda</taxon>
        <taxon>Hexapoda</taxon>
        <taxon>Insecta</taxon>
        <taxon>Pterygota</taxon>
        <taxon>Neoptera</taxon>
        <taxon>Endopterygota</taxon>
        <taxon>Hymenoptera</taxon>
        <taxon>Apocrita</taxon>
        <taxon>Ichneumonoidea</taxon>
        <taxon>Braconidae</taxon>
        <taxon>Microgastrinae</taxon>
        <taxon>Cotesia</taxon>
    </lineage>
</organism>
<sequence>MCIVISQFLKKVMECSIGLLLKEDCHKLTFSRSSELIDQNNLNEHEKYLLTKRIQAVSFTDICTYHYKKYVTYYFSLFGKKCCDPSSAHKKPILKSLREITVEFCEANENLNLIPGRALCSRCMENLRKTETNENYDDITDTLSRNFDDLGVSFDPKYEVLDSLNKICSIVEESPIPPIQKLSISKRKRKIDEKVDQISSKIRKKLEATFDVVEHENNKKDNDHICYNADYLELIDELKMKFKASTTFDEKYEILSLLPKKWTISKIQSEFECSEYLVKKAKTLRAQYGVLAKAPKKESGRQLKTEIVEAVIKFFEDDDISRLMPGQRDCVTVRDKNNGKSKEQKRLILFNLKEAYEKFKQIHPNLAIGFSSFASLRPKNCVLAGVSGTHSVCVCLIHQNMKLMLMACKTKLLYKELLKKIVCNDSSEQCMLYSCKECPGTDVIDSDICNECELSSEINFKQWISTDRCNLITVVKNVDEFKDDLKIQLTTLKPHHFISKKQSEYLRNLKENLKDNSECIALVDFSENYAFMVQDEVQSFHWTNNQATLHPFVIYFKEDGLLKTKTLCVISDYLTHNTVSFFAFQKIFLDYIKNSYPEFKKIYYFSDGAAAQYKNKKNFINICRHEADFGLKAEWHFFATSHGKSPCDGAGGTIKRTVRRVSLQRTTDDHILTPIAMHDFCSNQISGIKFFFVSSQDVEAAETFLSERFININTIKNTRSYHSFIPISQNQLQARKYSASDNFDIVNIVKPIRKRLNKK</sequence>
<proteinExistence type="predicted"/>
<dbReference type="AlphaFoldDB" id="B9W4M3"/>
<name>B9W4M3_COTCN</name>